<dbReference type="PANTHER" id="PTHR12277">
    <property type="entry name" value="ALPHA/BETA HYDROLASE DOMAIN-CONTAINING PROTEIN"/>
    <property type="match status" value="1"/>
</dbReference>
<dbReference type="InterPro" id="IPR029058">
    <property type="entry name" value="AB_hydrolase_fold"/>
</dbReference>
<dbReference type="InterPro" id="IPR022742">
    <property type="entry name" value="Hydrolase_4"/>
</dbReference>
<name>U7PS66_SPOS1</name>
<proteinExistence type="predicted"/>
<feature type="region of interest" description="Disordered" evidence="1">
    <location>
        <begin position="286"/>
        <end position="307"/>
    </location>
</feature>
<dbReference type="STRING" id="1391915.U7PS66"/>
<evidence type="ECO:0000313" key="4">
    <source>
        <dbReference type="Proteomes" id="UP000018087"/>
    </source>
</evidence>
<dbReference type="SUPFAM" id="SSF53474">
    <property type="entry name" value="alpha/beta-Hydrolases"/>
    <property type="match status" value="1"/>
</dbReference>
<evidence type="ECO:0000313" key="3">
    <source>
        <dbReference type="EMBL" id="ERS98473.1"/>
    </source>
</evidence>
<evidence type="ECO:0000256" key="1">
    <source>
        <dbReference type="SAM" id="MobiDB-lite"/>
    </source>
</evidence>
<dbReference type="HOGENOM" id="CLU_029375_3_0_1"/>
<dbReference type="Pfam" id="PF12146">
    <property type="entry name" value="Hydrolase_4"/>
    <property type="match status" value="1"/>
</dbReference>
<dbReference type="PANTHER" id="PTHR12277:SF81">
    <property type="entry name" value="PROTEIN ABHD13"/>
    <property type="match status" value="1"/>
</dbReference>
<reference evidence="4" key="1">
    <citation type="journal article" date="2014" name="Genome Announc.">
        <title>Genome sequence of the pathogenic fungus Sporothrix schenckii (ATCC 58251).</title>
        <authorList>
            <person name="Cuomo C.A."/>
            <person name="Rodriguez-Del Valle N."/>
            <person name="Perez-Sanchez L."/>
            <person name="Abouelleil A."/>
            <person name="Goldberg J."/>
            <person name="Young S."/>
            <person name="Zeng Q."/>
            <person name="Birren B.W."/>
        </authorList>
    </citation>
    <scope>NUCLEOTIDE SEQUENCE [LARGE SCALE GENOMIC DNA]</scope>
    <source>
        <strain evidence="4">ATCC 58251 / de Perez 2211183</strain>
    </source>
</reference>
<dbReference type="eggNOG" id="KOG1552">
    <property type="taxonomic scope" value="Eukaryota"/>
</dbReference>
<keyword evidence="4" id="KW-1185">Reference proteome</keyword>
<dbReference type="EMBL" id="KI440846">
    <property type="protein sequence ID" value="ERS98473.1"/>
    <property type="molecule type" value="Genomic_DNA"/>
</dbReference>
<feature type="domain" description="Serine aminopeptidase S33" evidence="2">
    <location>
        <begin position="118"/>
        <end position="236"/>
    </location>
</feature>
<dbReference type="AlphaFoldDB" id="U7PS66"/>
<gene>
    <name evidence="3" type="ORF">HMPREF1624_05257</name>
</gene>
<evidence type="ECO:0000259" key="2">
    <source>
        <dbReference type="Pfam" id="PF12146"/>
    </source>
</evidence>
<dbReference type="OrthoDB" id="446723at2759"/>
<protein>
    <recommendedName>
        <fullName evidence="2">Serine aminopeptidase S33 domain-containing protein</fullName>
    </recommendedName>
</protein>
<accession>U7PS66</accession>
<organism evidence="3 4">
    <name type="scientific">Sporothrix schenckii (strain ATCC 58251 / de Perez 2211183)</name>
    <name type="common">Rose-picker's disease fungus</name>
    <dbReference type="NCBI Taxonomy" id="1391915"/>
    <lineage>
        <taxon>Eukaryota</taxon>
        <taxon>Fungi</taxon>
        <taxon>Dikarya</taxon>
        <taxon>Ascomycota</taxon>
        <taxon>Pezizomycotina</taxon>
        <taxon>Sordariomycetes</taxon>
        <taxon>Sordariomycetidae</taxon>
        <taxon>Ophiostomatales</taxon>
        <taxon>Ophiostomataceae</taxon>
        <taxon>Sporothrix</taxon>
    </lineage>
</organism>
<dbReference type="Gene3D" id="3.40.50.1820">
    <property type="entry name" value="alpha/beta hydrolase"/>
    <property type="match status" value="1"/>
</dbReference>
<sequence length="415" mass="46409">MRLLYRHAAWAVGAPLLSYAAVIMIGVTPFVQRHILYAHKLYQWWQNSDLPQNWGFARNQVTSFHLATEDGESIHAWHVLPLPAYRQHHEVLEMQPTGHCDDVTTSESLRILKNDPSAKLIVYLHGNAGHLPSVVRAPSFHMYTATSNYHVLAIDYRGFGTSTGSPTEDGLILDAYAALHFALDTAGLSPDRIIILGHSLGSAVAAGAAERYARVHGIDFAGLIMVASFSNLSDMLSGYAIAGLVPILKPLRSYPRVLRLVLGCLVDHWESAKRLRNMVSIVHRSNTEDDRDKKAKKAKNGPSDNPRRHLQISLIHAADDNDIPCIEDDRMFATAILPLIPTENGEEVTPAELITLKEKRTKHLGKGAFVSEWREGHMCIRQERFPHGGHNNIVLHPPVLLEMMRIFEEAARRRK</sequence>
<dbReference type="Proteomes" id="UP000018087">
    <property type="component" value="Unassembled WGS sequence"/>
</dbReference>